<dbReference type="EMBL" id="JEMX01000002">
    <property type="protein sequence ID" value="EXI83291.1"/>
    <property type="molecule type" value="Genomic_DNA"/>
</dbReference>
<accession>A0A011P6U1</accession>
<evidence type="ECO:0000256" key="2">
    <source>
        <dbReference type="HAMAP-Rule" id="MF_00634"/>
    </source>
</evidence>
<dbReference type="SUPFAM" id="SSF69786">
    <property type="entry name" value="YggU-like"/>
    <property type="match status" value="1"/>
</dbReference>
<reference evidence="3 4" key="1">
    <citation type="submission" date="2014-02" db="EMBL/GenBank/DDBJ databases">
        <title>Expanding our view of genomic diversity in Candidatus Accumulibacter clades.</title>
        <authorList>
            <person name="Skennerton C.T."/>
            <person name="Barr J.J."/>
            <person name="Slater F.R."/>
            <person name="Bond P.L."/>
            <person name="Tyson G.W."/>
        </authorList>
    </citation>
    <scope>NUCLEOTIDE SEQUENCE [LARGE SCALE GENOMIC DNA]</scope>
    <source>
        <strain evidence="4">BA-92</strain>
    </source>
</reference>
<evidence type="ECO:0000256" key="1">
    <source>
        <dbReference type="ARBA" id="ARBA00010364"/>
    </source>
</evidence>
<evidence type="ECO:0000313" key="3">
    <source>
        <dbReference type="EMBL" id="EXI83291.1"/>
    </source>
</evidence>
<dbReference type="PATRIC" id="fig|1454003.3.peg.29"/>
<sequence length="96" mass="10307">MADWLRESGAALTLCVHVQPAAKRSEVVGLHGDALKVRLAAPAIDGRANAALLDFFAQRLGLARSLVELKSGHKSRRKVLTLRGVSADALRRLLGQ</sequence>
<dbReference type="STRING" id="1454003.AW10_00027"/>
<comment type="caution">
    <text evidence="3">The sequence shown here is derived from an EMBL/GenBank/DDBJ whole genome shotgun (WGS) entry which is preliminary data.</text>
</comment>
<dbReference type="NCBIfam" id="TIGR00251">
    <property type="entry name" value="DUF167 family protein"/>
    <property type="match status" value="1"/>
</dbReference>
<dbReference type="HAMAP" id="MF_00634">
    <property type="entry name" value="UPF0235"/>
    <property type="match status" value="1"/>
</dbReference>
<dbReference type="AlphaFoldDB" id="A0A011P6U1"/>
<dbReference type="GO" id="GO:0005737">
    <property type="term" value="C:cytoplasm"/>
    <property type="evidence" value="ECO:0007669"/>
    <property type="project" value="TreeGrafter"/>
</dbReference>
<dbReference type="PANTHER" id="PTHR13420:SF7">
    <property type="entry name" value="UPF0235 PROTEIN C15ORF40"/>
    <property type="match status" value="1"/>
</dbReference>
<protein>
    <recommendedName>
        <fullName evidence="2">UPF0235 protein AW10_00027</fullName>
    </recommendedName>
</protein>
<comment type="similarity">
    <text evidence="1 2">Belongs to the UPF0235 family.</text>
</comment>
<dbReference type="SMART" id="SM01152">
    <property type="entry name" value="DUF167"/>
    <property type="match status" value="1"/>
</dbReference>
<dbReference type="InterPro" id="IPR036591">
    <property type="entry name" value="YggU-like_sf"/>
</dbReference>
<dbReference type="Proteomes" id="UP000021816">
    <property type="component" value="Unassembled WGS sequence"/>
</dbReference>
<evidence type="ECO:0000313" key="4">
    <source>
        <dbReference type="Proteomes" id="UP000021816"/>
    </source>
</evidence>
<dbReference type="InterPro" id="IPR003746">
    <property type="entry name" value="DUF167"/>
</dbReference>
<proteinExistence type="inferred from homology"/>
<dbReference type="PANTHER" id="PTHR13420">
    <property type="entry name" value="UPF0235 PROTEIN C15ORF40"/>
    <property type="match status" value="1"/>
</dbReference>
<dbReference type="Pfam" id="PF02594">
    <property type="entry name" value="DUF167"/>
    <property type="match status" value="1"/>
</dbReference>
<gene>
    <name evidence="3" type="ORF">AW10_00027</name>
</gene>
<name>A0A011P6U1_9PROT</name>
<dbReference type="Gene3D" id="3.30.1200.10">
    <property type="entry name" value="YggU-like"/>
    <property type="match status" value="1"/>
</dbReference>
<organism evidence="3 4">
    <name type="scientific">Candidatus Accumulibacter appositus</name>
    <dbReference type="NCBI Taxonomy" id="1454003"/>
    <lineage>
        <taxon>Bacteria</taxon>
        <taxon>Pseudomonadati</taxon>
        <taxon>Pseudomonadota</taxon>
        <taxon>Betaproteobacteria</taxon>
        <taxon>Candidatus Accumulibacter</taxon>
    </lineage>
</organism>